<evidence type="ECO:0000313" key="2">
    <source>
        <dbReference type="Proteomes" id="UP000799755"/>
    </source>
</evidence>
<sequence length="332" mass="36934">MRLVADVVGNGAGQWRGMASWKYVLCSAIFVRIRGSMVKRSRLSSRISSSLSSHTSWGLALNAILMMPFTFSFLLVRQVSCSQSGICCNEIDVEMNYRCANRLRHIFCTLCMRSQFRISKNDATPKSSIFAFLLRSAQLSSDNFQLRRLWRSQIVRQPMSASYSTKNPDTSFALALLSSYNLEIGYAEVVKRLTAEVFKKGYPSGHWAIGFATNILADPPFTITHIHDPNPRTRKVTMLKCLPFLKGFKKAKFPAGIIIAIVIALLVIGAIGFGISLLVSRRRLKKKAEKEEREKQIKGVEMGQVEGSVGGVQGKQMEGVIKVVGVGDEVEE</sequence>
<comment type="caution">
    <text evidence="1">The sequence shown here is derived from an EMBL/GenBank/DDBJ whole genome shotgun (WGS) entry which is preliminary data.</text>
</comment>
<organism evidence="1 2">
    <name type="scientific">Lindgomyces ingoldianus</name>
    <dbReference type="NCBI Taxonomy" id="673940"/>
    <lineage>
        <taxon>Eukaryota</taxon>
        <taxon>Fungi</taxon>
        <taxon>Dikarya</taxon>
        <taxon>Ascomycota</taxon>
        <taxon>Pezizomycotina</taxon>
        <taxon>Dothideomycetes</taxon>
        <taxon>Pleosporomycetidae</taxon>
        <taxon>Pleosporales</taxon>
        <taxon>Lindgomycetaceae</taxon>
        <taxon>Lindgomyces</taxon>
    </lineage>
</organism>
<proteinExistence type="predicted"/>
<protein>
    <submittedName>
        <fullName evidence="1">Uncharacterized protein</fullName>
    </submittedName>
</protein>
<name>A0ACB6QLS3_9PLEO</name>
<keyword evidence="2" id="KW-1185">Reference proteome</keyword>
<dbReference type="EMBL" id="MU003518">
    <property type="protein sequence ID" value="KAF2467934.1"/>
    <property type="molecule type" value="Genomic_DNA"/>
</dbReference>
<reference evidence="1" key="1">
    <citation type="journal article" date="2020" name="Stud. Mycol.">
        <title>101 Dothideomycetes genomes: a test case for predicting lifestyles and emergence of pathogens.</title>
        <authorList>
            <person name="Haridas S."/>
            <person name="Albert R."/>
            <person name="Binder M."/>
            <person name="Bloem J."/>
            <person name="Labutti K."/>
            <person name="Salamov A."/>
            <person name="Andreopoulos B."/>
            <person name="Baker S."/>
            <person name="Barry K."/>
            <person name="Bills G."/>
            <person name="Bluhm B."/>
            <person name="Cannon C."/>
            <person name="Castanera R."/>
            <person name="Culley D."/>
            <person name="Daum C."/>
            <person name="Ezra D."/>
            <person name="Gonzalez J."/>
            <person name="Henrissat B."/>
            <person name="Kuo A."/>
            <person name="Liang C."/>
            <person name="Lipzen A."/>
            <person name="Lutzoni F."/>
            <person name="Magnuson J."/>
            <person name="Mondo S."/>
            <person name="Nolan M."/>
            <person name="Ohm R."/>
            <person name="Pangilinan J."/>
            <person name="Park H.-J."/>
            <person name="Ramirez L."/>
            <person name="Alfaro M."/>
            <person name="Sun H."/>
            <person name="Tritt A."/>
            <person name="Yoshinaga Y."/>
            <person name="Zwiers L.-H."/>
            <person name="Turgeon B."/>
            <person name="Goodwin S."/>
            <person name="Spatafora J."/>
            <person name="Crous P."/>
            <person name="Grigoriev I."/>
        </authorList>
    </citation>
    <scope>NUCLEOTIDE SEQUENCE</scope>
    <source>
        <strain evidence="1">ATCC 200398</strain>
    </source>
</reference>
<dbReference type="Proteomes" id="UP000799755">
    <property type="component" value="Unassembled WGS sequence"/>
</dbReference>
<gene>
    <name evidence="1" type="ORF">BDR25DRAFT_358184</name>
</gene>
<accession>A0ACB6QLS3</accession>
<evidence type="ECO:0000313" key="1">
    <source>
        <dbReference type="EMBL" id="KAF2467934.1"/>
    </source>
</evidence>